<dbReference type="PANTHER" id="PTHR47779">
    <property type="entry name" value="SYNTHASE (CCG-9), PUTATIVE (AFU_ORTHOLOGUE AFUA_3G12100)-RELATED"/>
    <property type="match status" value="1"/>
</dbReference>
<dbReference type="GeneID" id="38666272"/>
<dbReference type="InterPro" id="IPR049438">
    <property type="entry name" value="TreT_GT1"/>
</dbReference>
<evidence type="ECO:0000256" key="6">
    <source>
        <dbReference type="ARBA" id="ARBA00023277"/>
    </source>
</evidence>
<keyword evidence="6" id="KW-0119">Carbohydrate metabolism</keyword>
<evidence type="ECO:0000256" key="1">
    <source>
        <dbReference type="ARBA" id="ARBA00009481"/>
    </source>
</evidence>
<evidence type="ECO:0000256" key="3">
    <source>
        <dbReference type="ARBA" id="ARBA00022526"/>
    </source>
</evidence>
<comment type="similarity">
    <text evidence="1">Belongs to the glycosyltransferase group 1 family. Glycosyltransferase 4 subfamily.</text>
</comment>
<keyword evidence="3" id="KW-0313">Glucose metabolism</keyword>
<dbReference type="GO" id="GO:0016757">
    <property type="term" value="F:glycosyltransferase activity"/>
    <property type="evidence" value="ECO:0007669"/>
    <property type="project" value="UniProtKB-KW"/>
</dbReference>
<dbReference type="Proteomes" id="UP000616143">
    <property type="component" value="Unassembled WGS sequence"/>
</dbReference>
<reference evidence="9" key="3">
    <citation type="journal article" date="2019" name="BMC Res. Notes">
        <title>Complete genome sequence of the Sulfodiicoccus acidiphilus strain HS-1T, the first crenarchaeon that lacks polB3, isolated from an acidic hot spring in Ohwaku-dani, Hakone, Japan.</title>
        <authorList>
            <person name="Sakai H.D."/>
            <person name="Kurosawa N."/>
        </authorList>
    </citation>
    <scope>NUCLEOTIDE SEQUENCE</scope>
    <source>
        <strain evidence="9">HS-1</strain>
    </source>
</reference>
<evidence type="ECO:0000313" key="9">
    <source>
        <dbReference type="EMBL" id="BBD72377.1"/>
    </source>
</evidence>
<keyword evidence="5 9" id="KW-0808">Transferase</keyword>
<dbReference type="GO" id="GO:0006006">
    <property type="term" value="P:glucose metabolic process"/>
    <property type="evidence" value="ECO:0007669"/>
    <property type="project" value="UniProtKB-KW"/>
</dbReference>
<dbReference type="CDD" id="cd03792">
    <property type="entry name" value="GT4_trehalose_phosphorylase"/>
    <property type="match status" value="1"/>
</dbReference>
<evidence type="ECO:0000256" key="2">
    <source>
        <dbReference type="ARBA" id="ARBA00011738"/>
    </source>
</evidence>
<dbReference type="Proteomes" id="UP000276741">
    <property type="component" value="Chromosome"/>
</dbReference>
<evidence type="ECO:0000259" key="7">
    <source>
        <dbReference type="Pfam" id="PF00534"/>
    </source>
</evidence>
<feature type="domain" description="Glycosyl transferase family 1" evidence="7">
    <location>
        <begin position="205"/>
        <end position="372"/>
    </location>
</feature>
<keyword evidence="11" id="KW-1185">Reference proteome</keyword>
<dbReference type="KEGG" id="sacd:HS1genome_0766"/>
<dbReference type="Pfam" id="PF21269">
    <property type="entry name" value="TreT_GT1"/>
    <property type="match status" value="1"/>
</dbReference>
<dbReference type="InterPro" id="IPR052078">
    <property type="entry name" value="Trehalose_Metab_GTase"/>
</dbReference>
<evidence type="ECO:0000256" key="4">
    <source>
        <dbReference type="ARBA" id="ARBA00022676"/>
    </source>
</evidence>
<dbReference type="RefSeq" id="WP_126449703.1">
    <property type="nucleotide sequence ID" value="NZ_AP018553.1"/>
</dbReference>
<feature type="domain" description="Trehalose synthase N-terminal" evidence="8">
    <location>
        <begin position="31"/>
        <end position="169"/>
    </location>
</feature>
<reference evidence="10" key="4">
    <citation type="submission" date="2020-09" db="EMBL/GenBank/DDBJ databases">
        <authorList>
            <person name="Sun Q."/>
            <person name="Ohkuma M."/>
        </authorList>
    </citation>
    <scope>NUCLEOTIDE SEQUENCE</scope>
    <source>
        <strain evidence="10">JCM 31740</strain>
    </source>
</reference>
<dbReference type="EMBL" id="AP018553">
    <property type="protein sequence ID" value="BBD72377.1"/>
    <property type="molecule type" value="Genomic_DNA"/>
</dbReference>
<organism evidence="9 11">
    <name type="scientific">Sulfodiicoccus acidiphilus</name>
    <dbReference type="NCBI Taxonomy" id="1670455"/>
    <lineage>
        <taxon>Archaea</taxon>
        <taxon>Thermoproteota</taxon>
        <taxon>Thermoprotei</taxon>
        <taxon>Sulfolobales</taxon>
        <taxon>Sulfolobaceae</taxon>
        <taxon>Sulfodiicoccus</taxon>
    </lineage>
</organism>
<gene>
    <name evidence="10" type="ORF">GCM10007116_13890</name>
    <name evidence="9" type="ORF">HS1genome_0766</name>
</gene>
<sequence>MIEKYAEFVGEESLDSLFRIAQKLHGISVLHVNSTKEGGGVAEILNKMVPLMRELGLNVEWKVIRGDGEFFRVTKSFHNSLQGQSTWLPQGAFETYDKWQTINASELNTDYDVVFVHDPQPAGLINFKRRGRWIWRCHIDISSPYPPTWEFLKRRIEKYDAAIISVPIFGREDLSVPQFVVPPSIDPLSIKNRKIHSVTAERVLRKFGLDTDRPIITQISRFDYAKDPVGVIRTYKMLKRHVDVQLAYVGSPASDDPEGEEVYRKTVAEAGDDSDIHLLMLPPNSDLEINAFQSGSDVVMQKSVREGFGLTVSEALWKGKAVIGGNTGGIPLQVVNNVTGYLVNTPEEAAHYALYLLRWRQVAERLGANGREHVRQNFLLPRHIRDYLMVMTYVLGVR</sequence>
<comment type="subunit">
    <text evidence="2">Homodimer.</text>
</comment>
<dbReference type="EMBL" id="BMQS01000011">
    <property type="protein sequence ID" value="GGT97534.1"/>
    <property type="molecule type" value="Genomic_DNA"/>
</dbReference>
<dbReference type="InterPro" id="IPR001296">
    <property type="entry name" value="Glyco_trans_1"/>
</dbReference>
<accession>A0A348B2H5</accession>
<keyword evidence="4" id="KW-0328">Glycosyltransferase</keyword>
<reference evidence="11" key="2">
    <citation type="submission" date="2018-04" db="EMBL/GenBank/DDBJ databases">
        <title>Complete genome sequence of Sulfodiicoccus acidiphilus strain HS-1.</title>
        <authorList>
            <person name="Sakai H.D."/>
            <person name="Kurosawa N."/>
        </authorList>
    </citation>
    <scope>NUCLEOTIDE SEQUENCE [LARGE SCALE GENOMIC DNA]</scope>
    <source>
        <strain evidence="11">HS-1</strain>
    </source>
</reference>
<name>A0A348B2H5_9CREN</name>
<dbReference type="PANTHER" id="PTHR47779:SF1">
    <property type="entry name" value="SYNTHASE (CCG-9), PUTATIVE (AFU_ORTHOLOGUE AFUA_3G12100)-RELATED"/>
    <property type="match status" value="1"/>
</dbReference>
<evidence type="ECO:0000313" key="10">
    <source>
        <dbReference type="EMBL" id="GGT97534.1"/>
    </source>
</evidence>
<dbReference type="OrthoDB" id="132546at2157"/>
<dbReference type="SUPFAM" id="SSF53756">
    <property type="entry name" value="UDP-Glycosyltransferase/glycogen phosphorylase"/>
    <property type="match status" value="1"/>
</dbReference>
<evidence type="ECO:0000256" key="5">
    <source>
        <dbReference type="ARBA" id="ARBA00022679"/>
    </source>
</evidence>
<proteinExistence type="inferred from homology"/>
<dbReference type="AlphaFoldDB" id="A0A348B2H5"/>
<evidence type="ECO:0000313" key="11">
    <source>
        <dbReference type="Proteomes" id="UP000276741"/>
    </source>
</evidence>
<reference evidence="10" key="1">
    <citation type="journal article" date="2014" name="Int. J. Syst. Evol. Microbiol.">
        <title>Complete genome sequence of Corynebacterium casei LMG S-19264T (=DSM 44701T), isolated from a smear-ripened cheese.</title>
        <authorList>
            <consortium name="US DOE Joint Genome Institute (JGI-PGF)"/>
            <person name="Walter F."/>
            <person name="Albersmeier A."/>
            <person name="Kalinowski J."/>
            <person name="Ruckert C."/>
        </authorList>
    </citation>
    <scope>NUCLEOTIDE SEQUENCE</scope>
    <source>
        <strain evidence="10">JCM 31740</strain>
    </source>
</reference>
<evidence type="ECO:0000259" key="8">
    <source>
        <dbReference type="Pfam" id="PF21269"/>
    </source>
</evidence>
<protein>
    <submittedName>
        <fullName evidence="9">Glycosyl transferase family 1</fullName>
    </submittedName>
</protein>
<dbReference type="Pfam" id="PF00534">
    <property type="entry name" value="Glycos_transf_1"/>
    <property type="match status" value="1"/>
</dbReference>
<dbReference type="Gene3D" id="3.40.50.2000">
    <property type="entry name" value="Glycogen Phosphorylase B"/>
    <property type="match status" value="2"/>
</dbReference>